<evidence type="ECO:0000256" key="1">
    <source>
        <dbReference type="ARBA" id="ARBA00023015"/>
    </source>
</evidence>
<dbReference type="PANTHER" id="PTHR44688:SF16">
    <property type="entry name" value="DNA-BINDING TRANSCRIPTIONAL ACTIVATOR DEVR_DOSR"/>
    <property type="match status" value="1"/>
</dbReference>
<dbReference type="InterPro" id="IPR016032">
    <property type="entry name" value="Sig_transdc_resp-reg_C-effctor"/>
</dbReference>
<keyword evidence="2" id="KW-0238">DNA-binding</keyword>
<dbReference type="PANTHER" id="PTHR44688">
    <property type="entry name" value="DNA-BINDING TRANSCRIPTIONAL ACTIVATOR DEVR_DOSR"/>
    <property type="match status" value="1"/>
</dbReference>
<dbReference type="PROSITE" id="PS50043">
    <property type="entry name" value="HTH_LUXR_2"/>
    <property type="match status" value="1"/>
</dbReference>
<dbReference type="PRINTS" id="PR00038">
    <property type="entry name" value="HTHLUXR"/>
</dbReference>
<dbReference type="InterPro" id="IPR000792">
    <property type="entry name" value="Tscrpt_reg_LuxR_C"/>
</dbReference>
<sequence>MIYGAPRPGEREIARPRLEGLLSSGHVVIVRAGRGAGKTTSVASWARNTSEHGAWITVDADIAARAAFWTRTLGFLSDACPISHVTGVAEFTVAPDVRRSLAAWALGVQEDLTVVVDDVDHADPLVFADLMWFATLSQRLRVVVTTRPDAVAFDSMPRGAVLLGNEELSLSAQEASSLMRSHGIDVGPGDDVAAALVRLTVGAPSAISAVARGGANTTLRQADVEPSPARWILDVILRDALAGRPLLDGGGDAELIAVAALFDGISVAELSRIVEESDETVRDALHRAANIGYGSWTTEIDGRFRVLPAVRADRTGSVATVDPVLIARAAALHARRGESFEAVTLAIANGDFTAATEYGMDSFVSLLRDHSEPLLAQLSAVPLSALSAHPLLVLFLAMLHARAPRGRRAMLAHYARAEFLSRAGSRNARATDRAVILIVRSAMLRLTGRGEAARNVARQSLDALDAASPVEAEGLGALRGALLGQATLAFFAAGDMAEARDLSARKATLDGAGPQMRHSAWTRSAFIEGVWGDIDGARERLEATAGLEGWPEKFFVVPAVVTRAMLAVEEGDFDSAETGLRDLGSRLQEVEYWPAGVVLQAFVRIAAGRSDRALDLLDAAEGNPGAIPVSRPARRILLEARAFTHVSAGRIGDARLVMRRLSSAERKGSIVDVIIRLVDDEPIEAIAAASAGLEMPRSERAETMLRILRATAALRLGYRPAAERDFRRALERLRTVGLGSAWAVVPARDRDAVDAVVREVGDAEIVDRLSVFPSLIPDLPRYAALTRRERLVIAGVVDGLTNAEISVRLGVSPNTVKKQRASAYGKLGASTREEAIEAALARGLLDGE</sequence>
<evidence type="ECO:0000313" key="5">
    <source>
        <dbReference type="EMBL" id="RUR03431.1"/>
    </source>
</evidence>
<dbReference type="Gene3D" id="1.10.10.10">
    <property type="entry name" value="Winged helix-like DNA-binding domain superfamily/Winged helix DNA-binding domain"/>
    <property type="match status" value="1"/>
</dbReference>
<evidence type="ECO:0000259" key="4">
    <source>
        <dbReference type="PROSITE" id="PS50043"/>
    </source>
</evidence>
<keyword evidence="6" id="KW-1185">Reference proteome</keyword>
<dbReference type="InterPro" id="IPR036388">
    <property type="entry name" value="WH-like_DNA-bd_sf"/>
</dbReference>
<dbReference type="CDD" id="cd06170">
    <property type="entry name" value="LuxR_C_like"/>
    <property type="match status" value="1"/>
</dbReference>
<proteinExistence type="predicted"/>
<dbReference type="SUPFAM" id="SSF46894">
    <property type="entry name" value="C-terminal effector domain of the bipartite response regulators"/>
    <property type="match status" value="1"/>
</dbReference>
<accession>A0A3S0XDL1</accession>
<feature type="domain" description="HTH luxR-type" evidence="4">
    <location>
        <begin position="778"/>
        <end position="843"/>
    </location>
</feature>
<dbReference type="PROSITE" id="PS00622">
    <property type="entry name" value="HTH_LUXR_1"/>
    <property type="match status" value="1"/>
</dbReference>
<dbReference type="Gene3D" id="3.40.50.300">
    <property type="entry name" value="P-loop containing nucleotide triphosphate hydrolases"/>
    <property type="match status" value="1"/>
</dbReference>
<dbReference type="InterPro" id="IPR027417">
    <property type="entry name" value="P-loop_NTPase"/>
</dbReference>
<evidence type="ECO:0000256" key="3">
    <source>
        <dbReference type="ARBA" id="ARBA00023163"/>
    </source>
</evidence>
<keyword evidence="3" id="KW-0804">Transcription</keyword>
<keyword evidence="1" id="KW-0805">Transcription regulation</keyword>
<dbReference type="SMART" id="SM00421">
    <property type="entry name" value="HTH_LUXR"/>
    <property type="match status" value="1"/>
</dbReference>
<dbReference type="OrthoDB" id="3178268at2"/>
<protein>
    <recommendedName>
        <fullName evidence="4">HTH luxR-type domain-containing protein</fullName>
    </recommendedName>
</protein>
<dbReference type="GO" id="GO:0003677">
    <property type="term" value="F:DNA binding"/>
    <property type="evidence" value="ECO:0007669"/>
    <property type="project" value="UniProtKB-KW"/>
</dbReference>
<comment type="caution">
    <text evidence="5">The sequence shown here is derived from an EMBL/GenBank/DDBJ whole genome shotgun (WGS) entry which is preliminary data.</text>
</comment>
<dbReference type="Proteomes" id="UP000274909">
    <property type="component" value="Unassembled WGS sequence"/>
</dbReference>
<dbReference type="Pfam" id="PF00196">
    <property type="entry name" value="GerE"/>
    <property type="match status" value="1"/>
</dbReference>
<gene>
    <name evidence="5" type="ORF">ELQ94_02495</name>
</gene>
<dbReference type="GO" id="GO:0006355">
    <property type="term" value="P:regulation of DNA-templated transcription"/>
    <property type="evidence" value="ECO:0007669"/>
    <property type="project" value="InterPro"/>
</dbReference>
<dbReference type="EMBL" id="RZGZ01000001">
    <property type="protein sequence ID" value="RUR03431.1"/>
    <property type="molecule type" value="Genomic_DNA"/>
</dbReference>
<reference evidence="5 6" key="1">
    <citation type="submission" date="2018-12" db="EMBL/GenBank/DDBJ databases">
        <authorList>
            <person name="Li F."/>
        </authorList>
    </citation>
    <scope>NUCLEOTIDE SEQUENCE [LARGE SCALE GENOMIC DNA]</scope>
    <source>
        <strain evidence="5 6">EGI 6500705</strain>
    </source>
</reference>
<name>A0A3S0XDL1_9MICO</name>
<evidence type="ECO:0000313" key="6">
    <source>
        <dbReference type="Proteomes" id="UP000274909"/>
    </source>
</evidence>
<dbReference type="AlphaFoldDB" id="A0A3S0XDL1"/>
<organism evidence="5 6">
    <name type="scientific">Labedella endophytica</name>
    <dbReference type="NCBI Taxonomy" id="1523160"/>
    <lineage>
        <taxon>Bacteria</taxon>
        <taxon>Bacillati</taxon>
        <taxon>Actinomycetota</taxon>
        <taxon>Actinomycetes</taxon>
        <taxon>Micrococcales</taxon>
        <taxon>Microbacteriaceae</taxon>
        <taxon>Labedella</taxon>
    </lineage>
</organism>
<evidence type="ECO:0000256" key="2">
    <source>
        <dbReference type="ARBA" id="ARBA00023125"/>
    </source>
</evidence>
<dbReference type="RefSeq" id="WP_127046812.1">
    <property type="nucleotide sequence ID" value="NZ_RZGZ01000001.1"/>
</dbReference>
<dbReference type="SUPFAM" id="SSF52540">
    <property type="entry name" value="P-loop containing nucleoside triphosphate hydrolases"/>
    <property type="match status" value="1"/>
</dbReference>